<proteinExistence type="predicted"/>
<evidence type="ECO:0000313" key="3">
    <source>
        <dbReference type="Proteomes" id="UP001652582"/>
    </source>
</evidence>
<sequence length="669" mass="76738">MASIELPYEVLVYLFKYLLHADRKSASETCRSWYLAANDHCFLKEKVLVFYKADFNGEITPIPAIEDSIIPYENFVFSEVEISSKMNTFWDKMGENIKTLTIRKCDIHEKTMNYILQKCTNLEKLSIQSCKELFMSGCLFEKAEDWLIDSFKNLKSINLSENKYLTDALFYRIVKAAPELNDLCLSSCNLQFHVGFIRKFYPNTNNIFENPSESVLTLYFVMQFIASRAKKIRSLVFSNTLFDGAALESLAQIEDLKLDSLELQSCDQLTNTGIMALTKYQQTLRELNIALCTRVTDLSLRYICNNLVNLEYLNIRRCRAVTNLGLSELHKLNKLKRLNIAQCELISEEGIEYGICQKVNLILEELDLNSLNLHQNVAIMISEKLPNLRYLDLSYCFNAVTDMSIQKIFKNQVHLRTLKLTYCDRVSDAGFSGIGKLEINIDSDGPATSNYSENHPTNRIHLGSRAEEEIIRDARRKRDVMNICKKMTFYPLPSYTGYSLGRLKSLRELNLSSCNRLTDVSLTYAFMFKELRILDLSRCQQITVDGIIHLVINCPSIEYLNLTDCYNLKDDAVVEIVQGLKRLQNLILRGCNHITDKSLEAIMDHCKVLRVLDIQGCRCVSVELACNIAVPSIHTVLMSKPGVVYFKDGVKDRVPIPPTLPSLFRKLRY</sequence>
<dbReference type="AlphaFoldDB" id="A0A6J1NEF0"/>
<evidence type="ECO:0000313" key="4">
    <source>
        <dbReference type="RefSeq" id="XP_023943348.2"/>
    </source>
</evidence>
<dbReference type="PANTHER" id="PTHR13318">
    <property type="entry name" value="PARTNER OF PAIRED, ISOFORM B-RELATED"/>
    <property type="match status" value="1"/>
</dbReference>
<dbReference type="InterPro" id="IPR057207">
    <property type="entry name" value="FBXL15_LRR"/>
</dbReference>
<dbReference type="GO" id="GO:0019005">
    <property type="term" value="C:SCF ubiquitin ligase complex"/>
    <property type="evidence" value="ECO:0007669"/>
    <property type="project" value="TreeGrafter"/>
</dbReference>
<accession>A0A6J1NEF0</accession>
<dbReference type="SMART" id="SM00256">
    <property type="entry name" value="FBOX"/>
    <property type="match status" value="1"/>
</dbReference>
<dbReference type="Gene3D" id="3.80.10.10">
    <property type="entry name" value="Ribonuclease Inhibitor"/>
    <property type="match status" value="4"/>
</dbReference>
<protein>
    <submittedName>
        <fullName evidence="4">F-box/LRR-repeat protein fbxl-1</fullName>
    </submittedName>
</protein>
<dbReference type="Proteomes" id="UP001652582">
    <property type="component" value="Chromosome 1"/>
</dbReference>
<dbReference type="KEGG" id="bany:112049617"/>
<dbReference type="SUPFAM" id="SSF81383">
    <property type="entry name" value="F-box domain"/>
    <property type="match status" value="1"/>
</dbReference>
<organism evidence="3 4">
    <name type="scientific">Bicyclus anynana</name>
    <name type="common">Squinting bush brown butterfly</name>
    <dbReference type="NCBI Taxonomy" id="110368"/>
    <lineage>
        <taxon>Eukaryota</taxon>
        <taxon>Metazoa</taxon>
        <taxon>Ecdysozoa</taxon>
        <taxon>Arthropoda</taxon>
        <taxon>Hexapoda</taxon>
        <taxon>Insecta</taxon>
        <taxon>Pterygota</taxon>
        <taxon>Neoptera</taxon>
        <taxon>Endopterygota</taxon>
        <taxon>Lepidoptera</taxon>
        <taxon>Glossata</taxon>
        <taxon>Ditrysia</taxon>
        <taxon>Papilionoidea</taxon>
        <taxon>Nymphalidae</taxon>
        <taxon>Satyrinae</taxon>
        <taxon>Satyrini</taxon>
        <taxon>Mycalesina</taxon>
        <taxon>Bicyclus</taxon>
    </lineage>
</organism>
<reference evidence="3" key="1">
    <citation type="submission" date="2025-05" db="UniProtKB">
        <authorList>
            <consortium name="RefSeq"/>
        </authorList>
    </citation>
    <scope>NUCLEOTIDE SEQUENCE [LARGE SCALE GENOMIC DNA]</scope>
</reference>
<reference evidence="4" key="2">
    <citation type="submission" date="2025-08" db="UniProtKB">
        <authorList>
            <consortium name="RefSeq"/>
        </authorList>
    </citation>
    <scope>IDENTIFICATION</scope>
</reference>
<dbReference type="GeneID" id="112049617"/>
<dbReference type="InterPro" id="IPR032675">
    <property type="entry name" value="LRR_dom_sf"/>
</dbReference>
<dbReference type="SUPFAM" id="SSF52047">
    <property type="entry name" value="RNI-like"/>
    <property type="match status" value="1"/>
</dbReference>
<dbReference type="RefSeq" id="XP_023943348.2">
    <property type="nucleotide sequence ID" value="XM_024087580.2"/>
</dbReference>
<dbReference type="Gene3D" id="1.20.1280.50">
    <property type="match status" value="1"/>
</dbReference>
<dbReference type="SUPFAM" id="SSF52058">
    <property type="entry name" value="L domain-like"/>
    <property type="match status" value="1"/>
</dbReference>
<feature type="domain" description="F-box" evidence="2">
    <location>
        <begin position="6"/>
        <end position="46"/>
    </location>
</feature>
<dbReference type="SMART" id="SM00367">
    <property type="entry name" value="LRR_CC"/>
    <property type="match status" value="12"/>
</dbReference>
<gene>
    <name evidence="4" type="primary">LOC112049617</name>
</gene>
<keyword evidence="3" id="KW-1185">Reference proteome</keyword>
<dbReference type="InterPro" id="IPR036047">
    <property type="entry name" value="F-box-like_dom_sf"/>
</dbReference>
<evidence type="ECO:0000259" key="2">
    <source>
        <dbReference type="SMART" id="SM00256"/>
    </source>
</evidence>
<dbReference type="Pfam" id="PF12937">
    <property type="entry name" value="F-box-like"/>
    <property type="match status" value="1"/>
</dbReference>
<evidence type="ECO:0000256" key="1">
    <source>
        <dbReference type="ARBA" id="ARBA00022786"/>
    </source>
</evidence>
<dbReference type="OrthoDB" id="27842at2759"/>
<name>A0A6J1NEF0_BICAN</name>
<dbReference type="InterPro" id="IPR001810">
    <property type="entry name" value="F-box_dom"/>
</dbReference>
<dbReference type="Pfam" id="PF25372">
    <property type="entry name" value="DUF7885"/>
    <property type="match status" value="2"/>
</dbReference>
<dbReference type="InterPro" id="IPR006553">
    <property type="entry name" value="Leu-rich_rpt_Cys-con_subtyp"/>
</dbReference>
<dbReference type="PANTHER" id="PTHR13318:SF247">
    <property type="entry name" value="GH16156P"/>
    <property type="match status" value="1"/>
</dbReference>
<dbReference type="GO" id="GO:0031146">
    <property type="term" value="P:SCF-dependent proteasomal ubiquitin-dependent protein catabolic process"/>
    <property type="evidence" value="ECO:0007669"/>
    <property type="project" value="TreeGrafter"/>
</dbReference>
<keyword evidence="1" id="KW-0833">Ubl conjugation pathway</keyword>